<gene>
    <name evidence="2" type="ORF">BN1708_019007</name>
</gene>
<name>A0A0G4MDS8_VERLO</name>
<feature type="compositionally biased region" description="Low complexity" evidence="1">
    <location>
        <begin position="1"/>
        <end position="13"/>
    </location>
</feature>
<organism evidence="2 3">
    <name type="scientific">Verticillium longisporum</name>
    <name type="common">Verticillium dahliae var. longisporum</name>
    <dbReference type="NCBI Taxonomy" id="100787"/>
    <lineage>
        <taxon>Eukaryota</taxon>
        <taxon>Fungi</taxon>
        <taxon>Dikarya</taxon>
        <taxon>Ascomycota</taxon>
        <taxon>Pezizomycotina</taxon>
        <taxon>Sordariomycetes</taxon>
        <taxon>Hypocreomycetidae</taxon>
        <taxon>Glomerellales</taxon>
        <taxon>Plectosphaerellaceae</taxon>
        <taxon>Verticillium</taxon>
    </lineage>
</organism>
<keyword evidence="3" id="KW-1185">Reference proteome</keyword>
<sequence>DCWQGRQGRCQRQAHPAGRPRWRRCAGPRLSAGRLPRVLHRQGDVLLSR</sequence>
<evidence type="ECO:0000313" key="3">
    <source>
        <dbReference type="Proteomes" id="UP000044602"/>
    </source>
</evidence>
<proteinExistence type="predicted"/>
<reference evidence="2 3" key="1">
    <citation type="submission" date="2015-05" db="EMBL/GenBank/DDBJ databases">
        <authorList>
            <person name="Wang D.B."/>
            <person name="Wang M."/>
        </authorList>
    </citation>
    <scope>NUCLEOTIDE SEQUENCE [LARGE SCALE GENOMIC DNA]</scope>
    <source>
        <strain evidence="2">VL1</strain>
    </source>
</reference>
<accession>A0A0G4MDS8</accession>
<evidence type="ECO:0000313" key="2">
    <source>
        <dbReference type="EMBL" id="CRK32434.1"/>
    </source>
</evidence>
<protein>
    <submittedName>
        <fullName evidence="2">Uncharacterized protein</fullName>
    </submittedName>
</protein>
<evidence type="ECO:0000256" key="1">
    <source>
        <dbReference type="SAM" id="MobiDB-lite"/>
    </source>
</evidence>
<dbReference type="AlphaFoldDB" id="A0A0G4MDS8"/>
<dbReference type="EMBL" id="CVQH01022130">
    <property type="protein sequence ID" value="CRK32434.1"/>
    <property type="molecule type" value="Genomic_DNA"/>
</dbReference>
<feature type="non-terminal residue" evidence="2">
    <location>
        <position position="1"/>
    </location>
</feature>
<dbReference type="Proteomes" id="UP000044602">
    <property type="component" value="Unassembled WGS sequence"/>
</dbReference>
<feature type="region of interest" description="Disordered" evidence="1">
    <location>
        <begin position="1"/>
        <end position="26"/>
    </location>
</feature>